<sequence length="341" mass="36553">MTTGVAIIGSGIFAKEQHLPAVKEAPTLSLKAIYSRSLKSAQGLSEGLENVDLYSDDSGPGKTYADLLKREDIGAVILALPILAQPAYIKQALVAGKHVLSEKPIAKDLATAQDLLSWYNNGANVDKSKTFWGVAENYRFIRKWIQTAAEVQKLGGMKTFRLMLRANIGTEGKYYNTSWRKTPEYQGGFVLDAGVHFLAGLRLILGRGSNSLKTVIAQTSQLQEHLPPIDTVDALATTASGAPGVINLSFGSEFRDSVLEFTCEKGVVTLIGDKLTAGGVVTDIPFEGVGVKEEVKAFGASIVGGGLDDRLRPEEALADLEVLEMLVTSGEDGGRKTLKLQ</sequence>
<feature type="domain" description="Gfo/Idh/MocA-like oxidoreductase N-terminal" evidence="2">
    <location>
        <begin position="5"/>
        <end position="116"/>
    </location>
</feature>
<dbReference type="PANTHER" id="PTHR42840:SF5">
    <property type="entry name" value="NAD(P)-BINDING ROSSMANN-FOLD SUPERFAMILY PROTEIN"/>
    <property type="match status" value="1"/>
</dbReference>
<dbReference type="STRING" id="1036611.A0A1L9PCC8"/>
<dbReference type="FunFam" id="3.40.50.720:FF:000628">
    <property type="entry name" value="Oxidoreductase family, NAD-binding Rossmann fold protein"/>
    <property type="match status" value="1"/>
</dbReference>
<dbReference type="AlphaFoldDB" id="A0A1L9PCC8"/>
<dbReference type="InterPro" id="IPR055170">
    <property type="entry name" value="GFO_IDH_MocA-like_dom"/>
</dbReference>
<dbReference type="InterPro" id="IPR036291">
    <property type="entry name" value="NAD(P)-bd_dom_sf"/>
</dbReference>
<dbReference type="GO" id="GO:0006740">
    <property type="term" value="P:NADPH regeneration"/>
    <property type="evidence" value="ECO:0007669"/>
    <property type="project" value="TreeGrafter"/>
</dbReference>
<dbReference type="PANTHER" id="PTHR42840">
    <property type="entry name" value="NAD(P)-BINDING ROSSMANN-FOLD SUPERFAMILY PROTEIN-RELATED"/>
    <property type="match status" value="1"/>
</dbReference>
<gene>
    <name evidence="4" type="ORF">ASPVEDRAFT_38655</name>
</gene>
<dbReference type="SUPFAM" id="SSF51735">
    <property type="entry name" value="NAD(P)-binding Rossmann-fold domains"/>
    <property type="match status" value="1"/>
</dbReference>
<name>A0A1L9PCC8_ASPVE</name>
<dbReference type="SUPFAM" id="SSF55347">
    <property type="entry name" value="Glyceraldehyde-3-phosphate dehydrogenase-like, C-terminal domain"/>
    <property type="match status" value="1"/>
</dbReference>
<evidence type="ECO:0000313" key="5">
    <source>
        <dbReference type="Proteomes" id="UP000184073"/>
    </source>
</evidence>
<dbReference type="Pfam" id="PF01408">
    <property type="entry name" value="GFO_IDH_MocA"/>
    <property type="match status" value="1"/>
</dbReference>
<evidence type="ECO:0000256" key="1">
    <source>
        <dbReference type="ARBA" id="ARBA00010928"/>
    </source>
</evidence>
<evidence type="ECO:0000259" key="3">
    <source>
        <dbReference type="Pfam" id="PF22725"/>
    </source>
</evidence>
<dbReference type="RefSeq" id="XP_040664950.1">
    <property type="nucleotide sequence ID" value="XM_040811745.1"/>
</dbReference>
<keyword evidence="5" id="KW-1185">Reference proteome</keyword>
<dbReference type="Proteomes" id="UP000184073">
    <property type="component" value="Unassembled WGS sequence"/>
</dbReference>
<reference evidence="5" key="1">
    <citation type="journal article" date="2017" name="Genome Biol.">
        <title>Comparative genomics reveals high biological diversity and specific adaptations in the industrially and medically important fungal genus Aspergillus.</title>
        <authorList>
            <person name="de Vries R.P."/>
            <person name="Riley R."/>
            <person name="Wiebenga A."/>
            <person name="Aguilar-Osorio G."/>
            <person name="Amillis S."/>
            <person name="Uchima C.A."/>
            <person name="Anderluh G."/>
            <person name="Asadollahi M."/>
            <person name="Askin M."/>
            <person name="Barry K."/>
            <person name="Battaglia E."/>
            <person name="Bayram O."/>
            <person name="Benocci T."/>
            <person name="Braus-Stromeyer S.A."/>
            <person name="Caldana C."/>
            <person name="Canovas D."/>
            <person name="Cerqueira G.C."/>
            <person name="Chen F."/>
            <person name="Chen W."/>
            <person name="Choi C."/>
            <person name="Clum A."/>
            <person name="Dos Santos R.A."/>
            <person name="Damasio A.R."/>
            <person name="Diallinas G."/>
            <person name="Emri T."/>
            <person name="Fekete E."/>
            <person name="Flipphi M."/>
            <person name="Freyberg S."/>
            <person name="Gallo A."/>
            <person name="Gournas C."/>
            <person name="Habgood R."/>
            <person name="Hainaut M."/>
            <person name="Harispe M.L."/>
            <person name="Henrissat B."/>
            <person name="Hilden K.S."/>
            <person name="Hope R."/>
            <person name="Hossain A."/>
            <person name="Karabika E."/>
            <person name="Karaffa L."/>
            <person name="Karanyi Z."/>
            <person name="Krasevec N."/>
            <person name="Kuo A."/>
            <person name="Kusch H."/>
            <person name="LaButti K."/>
            <person name="Lagendijk E.L."/>
            <person name="Lapidus A."/>
            <person name="Levasseur A."/>
            <person name="Lindquist E."/>
            <person name="Lipzen A."/>
            <person name="Logrieco A.F."/>
            <person name="MacCabe A."/>
            <person name="Maekelae M.R."/>
            <person name="Malavazi I."/>
            <person name="Melin P."/>
            <person name="Meyer V."/>
            <person name="Mielnichuk N."/>
            <person name="Miskei M."/>
            <person name="Molnar A.P."/>
            <person name="Mule G."/>
            <person name="Ngan C.Y."/>
            <person name="Orejas M."/>
            <person name="Orosz E."/>
            <person name="Ouedraogo J.P."/>
            <person name="Overkamp K.M."/>
            <person name="Park H.-S."/>
            <person name="Perrone G."/>
            <person name="Piumi F."/>
            <person name="Punt P.J."/>
            <person name="Ram A.F."/>
            <person name="Ramon A."/>
            <person name="Rauscher S."/>
            <person name="Record E."/>
            <person name="Riano-Pachon D.M."/>
            <person name="Robert V."/>
            <person name="Roehrig J."/>
            <person name="Ruller R."/>
            <person name="Salamov A."/>
            <person name="Salih N.S."/>
            <person name="Samson R.A."/>
            <person name="Sandor E."/>
            <person name="Sanguinetti M."/>
            <person name="Schuetze T."/>
            <person name="Sepcic K."/>
            <person name="Shelest E."/>
            <person name="Sherlock G."/>
            <person name="Sophianopoulou V."/>
            <person name="Squina F.M."/>
            <person name="Sun H."/>
            <person name="Susca A."/>
            <person name="Todd R.B."/>
            <person name="Tsang A."/>
            <person name="Unkles S.E."/>
            <person name="van de Wiele N."/>
            <person name="van Rossen-Uffink D."/>
            <person name="Oliveira J.V."/>
            <person name="Vesth T.C."/>
            <person name="Visser J."/>
            <person name="Yu J.-H."/>
            <person name="Zhou M."/>
            <person name="Andersen M.R."/>
            <person name="Archer D.B."/>
            <person name="Baker S.E."/>
            <person name="Benoit I."/>
            <person name="Brakhage A.A."/>
            <person name="Braus G.H."/>
            <person name="Fischer R."/>
            <person name="Frisvad J.C."/>
            <person name="Goldman G.H."/>
            <person name="Houbraken J."/>
            <person name="Oakley B."/>
            <person name="Pocsi I."/>
            <person name="Scazzocchio C."/>
            <person name="Seiboth B."/>
            <person name="vanKuyk P.A."/>
            <person name="Wortman J."/>
            <person name="Dyer P.S."/>
            <person name="Grigoriev I.V."/>
        </authorList>
    </citation>
    <scope>NUCLEOTIDE SEQUENCE [LARGE SCALE GENOMIC DNA]</scope>
    <source>
        <strain evidence="5">CBS 583.65</strain>
    </source>
</reference>
<dbReference type="Gene3D" id="3.40.50.720">
    <property type="entry name" value="NAD(P)-binding Rossmann-like Domain"/>
    <property type="match status" value="1"/>
</dbReference>
<proteinExistence type="inferred from homology"/>
<dbReference type="EMBL" id="KV878126">
    <property type="protein sequence ID" value="OJI99187.1"/>
    <property type="molecule type" value="Genomic_DNA"/>
</dbReference>
<dbReference type="Pfam" id="PF22725">
    <property type="entry name" value="GFO_IDH_MocA_C3"/>
    <property type="match status" value="1"/>
</dbReference>
<dbReference type="GO" id="GO:0016491">
    <property type="term" value="F:oxidoreductase activity"/>
    <property type="evidence" value="ECO:0007669"/>
    <property type="project" value="TreeGrafter"/>
</dbReference>
<evidence type="ECO:0000259" key="2">
    <source>
        <dbReference type="Pfam" id="PF01408"/>
    </source>
</evidence>
<dbReference type="Gene3D" id="3.30.360.10">
    <property type="entry name" value="Dihydrodipicolinate Reductase, domain 2"/>
    <property type="match status" value="1"/>
</dbReference>
<dbReference type="VEuPathDB" id="FungiDB:ASPVEDRAFT_38655"/>
<protein>
    <recommendedName>
        <fullName evidence="6">Gfo/Idh/MocA-like oxidoreductase N-terminal domain-containing protein</fullName>
    </recommendedName>
</protein>
<evidence type="ECO:0008006" key="6">
    <source>
        <dbReference type="Google" id="ProtNLM"/>
    </source>
</evidence>
<dbReference type="InterPro" id="IPR000683">
    <property type="entry name" value="Gfo/Idh/MocA-like_OxRdtase_N"/>
</dbReference>
<dbReference type="GO" id="GO:0000166">
    <property type="term" value="F:nucleotide binding"/>
    <property type="evidence" value="ECO:0007669"/>
    <property type="project" value="InterPro"/>
</dbReference>
<dbReference type="OrthoDB" id="64915at2759"/>
<dbReference type="GeneID" id="63727256"/>
<organism evidence="4 5">
    <name type="scientific">Aspergillus versicolor CBS 583.65</name>
    <dbReference type="NCBI Taxonomy" id="1036611"/>
    <lineage>
        <taxon>Eukaryota</taxon>
        <taxon>Fungi</taxon>
        <taxon>Dikarya</taxon>
        <taxon>Ascomycota</taxon>
        <taxon>Pezizomycotina</taxon>
        <taxon>Eurotiomycetes</taxon>
        <taxon>Eurotiomycetidae</taxon>
        <taxon>Eurotiales</taxon>
        <taxon>Aspergillaceae</taxon>
        <taxon>Aspergillus</taxon>
        <taxon>Aspergillus subgen. Nidulantes</taxon>
    </lineage>
</organism>
<dbReference type="GO" id="GO:0005737">
    <property type="term" value="C:cytoplasm"/>
    <property type="evidence" value="ECO:0007669"/>
    <property type="project" value="TreeGrafter"/>
</dbReference>
<feature type="domain" description="GFO/IDH/MocA-like oxidoreductase" evidence="3">
    <location>
        <begin position="153"/>
        <end position="268"/>
    </location>
</feature>
<evidence type="ECO:0000313" key="4">
    <source>
        <dbReference type="EMBL" id="OJI99187.1"/>
    </source>
</evidence>
<comment type="similarity">
    <text evidence="1">Belongs to the Gfo/Idh/MocA family.</text>
</comment>
<accession>A0A1L9PCC8</accession>